<sequence length="116" mass="12749">MFGDVVAFDSTYNTNRYCMIFTPFTGKDNHGKPVTFAAGLCNTDRLRDFAKGMKDLCNSLESGTTPTSASDKRSMVEDFYGMSRPELVEVHPPDVVKTKGSLKGTFLVERAVDPLG</sequence>
<keyword evidence="3" id="KW-1185">Reference proteome</keyword>
<gene>
    <name evidence="2" type="ORF">AAHA92_11908</name>
</gene>
<dbReference type="EMBL" id="JBEAFC010000005">
    <property type="protein sequence ID" value="KAL1556258.1"/>
    <property type="molecule type" value="Genomic_DNA"/>
</dbReference>
<name>A0ABD1HII8_SALDI</name>
<comment type="caution">
    <text evidence="2">The sequence shown here is derived from an EMBL/GenBank/DDBJ whole genome shotgun (WGS) entry which is preliminary data.</text>
</comment>
<evidence type="ECO:0000313" key="2">
    <source>
        <dbReference type="EMBL" id="KAL1556258.1"/>
    </source>
</evidence>
<evidence type="ECO:0000313" key="3">
    <source>
        <dbReference type="Proteomes" id="UP001567538"/>
    </source>
</evidence>
<accession>A0ABD1HII8</accession>
<dbReference type="AlphaFoldDB" id="A0ABD1HII8"/>
<dbReference type="InterPro" id="IPR018289">
    <property type="entry name" value="MULE_transposase_dom"/>
</dbReference>
<proteinExistence type="predicted"/>
<dbReference type="PANTHER" id="PTHR47718">
    <property type="entry name" value="OS01G0519700 PROTEIN"/>
    <property type="match status" value="1"/>
</dbReference>
<dbReference type="Proteomes" id="UP001567538">
    <property type="component" value="Unassembled WGS sequence"/>
</dbReference>
<reference evidence="2 3" key="1">
    <citation type="submission" date="2024-06" db="EMBL/GenBank/DDBJ databases">
        <title>A chromosome level genome sequence of Diviner's sage (Salvia divinorum).</title>
        <authorList>
            <person name="Ford S.A."/>
            <person name="Ro D.-K."/>
            <person name="Ness R.W."/>
            <person name="Phillips M.A."/>
        </authorList>
    </citation>
    <scope>NUCLEOTIDE SEQUENCE [LARGE SCALE GENOMIC DNA]</scope>
    <source>
        <strain evidence="2">SAF-2024a</strain>
        <tissue evidence="2">Leaf</tissue>
    </source>
</reference>
<organism evidence="2 3">
    <name type="scientific">Salvia divinorum</name>
    <name type="common">Maria pastora</name>
    <name type="synonym">Diviner's sage</name>
    <dbReference type="NCBI Taxonomy" id="28513"/>
    <lineage>
        <taxon>Eukaryota</taxon>
        <taxon>Viridiplantae</taxon>
        <taxon>Streptophyta</taxon>
        <taxon>Embryophyta</taxon>
        <taxon>Tracheophyta</taxon>
        <taxon>Spermatophyta</taxon>
        <taxon>Magnoliopsida</taxon>
        <taxon>eudicotyledons</taxon>
        <taxon>Gunneridae</taxon>
        <taxon>Pentapetalae</taxon>
        <taxon>asterids</taxon>
        <taxon>lamiids</taxon>
        <taxon>Lamiales</taxon>
        <taxon>Lamiaceae</taxon>
        <taxon>Nepetoideae</taxon>
        <taxon>Mentheae</taxon>
        <taxon>Salviinae</taxon>
        <taxon>Salvia</taxon>
        <taxon>Salvia subgen. Calosphace</taxon>
    </lineage>
</organism>
<evidence type="ECO:0000259" key="1">
    <source>
        <dbReference type="Pfam" id="PF10551"/>
    </source>
</evidence>
<feature type="domain" description="MULE transposase" evidence="1">
    <location>
        <begin position="5"/>
        <end position="57"/>
    </location>
</feature>
<protein>
    <submittedName>
        <fullName evidence="2">Protein FAR1-RELATED SEQUENCE 5-like</fullName>
    </submittedName>
</protein>
<dbReference type="Pfam" id="PF10551">
    <property type="entry name" value="MULE"/>
    <property type="match status" value="1"/>
</dbReference>